<dbReference type="GO" id="GO:0000301">
    <property type="term" value="P:retrograde transport, vesicle recycling within Golgi"/>
    <property type="evidence" value="ECO:0007669"/>
    <property type="project" value="TreeGrafter"/>
</dbReference>
<dbReference type="Pfam" id="PF09787">
    <property type="entry name" value="Golgin_A5"/>
    <property type="match status" value="2"/>
</dbReference>
<dbReference type="GO" id="GO:0007030">
    <property type="term" value="P:Golgi organization"/>
    <property type="evidence" value="ECO:0007669"/>
    <property type="project" value="InterPro"/>
</dbReference>
<feature type="region of interest" description="Disordered" evidence="8">
    <location>
        <begin position="69"/>
        <end position="108"/>
    </location>
</feature>
<dbReference type="PANTHER" id="PTHR13815">
    <property type="entry name" value="GOLGIN-84"/>
    <property type="match status" value="1"/>
</dbReference>
<feature type="coiled-coil region" evidence="7">
    <location>
        <begin position="405"/>
        <end position="482"/>
    </location>
</feature>
<feature type="region of interest" description="Disordered" evidence="8">
    <location>
        <begin position="139"/>
        <end position="172"/>
    </location>
</feature>
<evidence type="ECO:0000256" key="9">
    <source>
        <dbReference type="SAM" id="Phobius"/>
    </source>
</evidence>
<reference evidence="10" key="1">
    <citation type="submission" date="2023-07" db="EMBL/GenBank/DDBJ databases">
        <authorList>
            <consortium name="CYATHOMIX"/>
        </authorList>
    </citation>
    <scope>NUCLEOTIDE SEQUENCE</scope>
    <source>
        <strain evidence="10">N/A</strain>
    </source>
</reference>
<organism evidence="10 11">
    <name type="scientific">Cylicocyclus nassatus</name>
    <name type="common">Nematode worm</name>
    <dbReference type="NCBI Taxonomy" id="53992"/>
    <lineage>
        <taxon>Eukaryota</taxon>
        <taxon>Metazoa</taxon>
        <taxon>Ecdysozoa</taxon>
        <taxon>Nematoda</taxon>
        <taxon>Chromadorea</taxon>
        <taxon>Rhabditida</taxon>
        <taxon>Rhabditina</taxon>
        <taxon>Rhabditomorpha</taxon>
        <taxon>Strongyloidea</taxon>
        <taxon>Strongylidae</taxon>
        <taxon>Cylicocyclus</taxon>
    </lineage>
</organism>
<proteinExistence type="predicted"/>
<evidence type="ECO:0000313" key="11">
    <source>
        <dbReference type="Proteomes" id="UP001176961"/>
    </source>
</evidence>
<sequence>MLFAAPLQTTSHDVTCLRNFAKFKEAASFIAQFPALWLMLDVMDNESNQKVLSSASRPARSNSYVQLRNEEHESEVHTEELGRSGPSLPSRTHSEFAGGAASNRRKINESFVPSTSIVSERERRDDELIAMLNENAVHDVEDTRSRRSSGGRSVMSVQTTQSVTSEQPPDISQMKSQLWAKETQISAMRTKISDLERKLAKRSDELFELKAEKELVEQRLAQQANADSVEELKIARRKAQEQRDVLLEECTQLKRKCMAHEEEVRAMGEQLRLAKFNLSENKKEFDQYKEKAQKILQAKEKLVDSLKTEQHVGDSADRPGHLLQAELEEMRVERDLARADLESAQLMVYNLRSEIDEMENQLREEQAKQSEQRRQYLEEKQSWHATVSLLNEKVDCARIESEFQKQEMKRQSEDFARKLELQEAELRKNVEDQRARRREEEMTRGNDGLSLGERLLQKQIELEEAQRNNQILALKLERLQKNARETVIPIDPPSASLSIQNPAAKQAVTVVDTVMFRIISMLRNYPAARLFLAVYFVVVHLWVFFIVLTYTPEMHDTGHLPGNGDSVPKPG</sequence>
<evidence type="ECO:0000256" key="1">
    <source>
        <dbReference type="ARBA" id="ARBA00004409"/>
    </source>
</evidence>
<evidence type="ECO:0000256" key="6">
    <source>
        <dbReference type="ARBA" id="ARBA00023136"/>
    </source>
</evidence>
<feature type="compositionally biased region" description="Polar residues" evidence="8">
    <location>
        <begin position="155"/>
        <end position="167"/>
    </location>
</feature>
<dbReference type="InterPro" id="IPR019177">
    <property type="entry name" value="Golgin_subfamily_A_member_5"/>
</dbReference>
<feature type="compositionally biased region" description="Basic and acidic residues" evidence="8">
    <location>
        <begin position="69"/>
        <end position="82"/>
    </location>
</feature>
<keyword evidence="11" id="KW-1185">Reference proteome</keyword>
<evidence type="ECO:0000256" key="8">
    <source>
        <dbReference type="SAM" id="MobiDB-lite"/>
    </source>
</evidence>
<evidence type="ECO:0000256" key="7">
    <source>
        <dbReference type="SAM" id="Coils"/>
    </source>
</evidence>
<dbReference type="EMBL" id="CATQJL010000112">
    <property type="protein sequence ID" value="CAJ0593318.1"/>
    <property type="molecule type" value="Genomic_DNA"/>
</dbReference>
<comment type="subcellular location">
    <subcellularLocation>
        <location evidence="1">Golgi apparatus membrane</location>
        <topology evidence="1">Single-pass type IV membrane protein</topology>
    </subcellularLocation>
</comment>
<accession>A0AA36GJW1</accession>
<keyword evidence="2 9" id="KW-0812">Transmembrane</keyword>
<comment type="caution">
    <text evidence="10">The sequence shown here is derived from an EMBL/GenBank/DDBJ whole genome shotgun (WGS) entry which is preliminary data.</text>
</comment>
<dbReference type="GO" id="GO:0031985">
    <property type="term" value="C:Golgi cisterna"/>
    <property type="evidence" value="ECO:0007669"/>
    <property type="project" value="TreeGrafter"/>
</dbReference>
<name>A0AA36GJW1_CYLNA</name>
<evidence type="ECO:0000313" key="10">
    <source>
        <dbReference type="EMBL" id="CAJ0593318.1"/>
    </source>
</evidence>
<keyword evidence="5 7" id="KW-0175">Coiled coil</keyword>
<evidence type="ECO:0000256" key="3">
    <source>
        <dbReference type="ARBA" id="ARBA00022989"/>
    </source>
</evidence>
<dbReference type="AlphaFoldDB" id="A0AA36GJW1"/>
<keyword evidence="6 9" id="KW-0472">Membrane</keyword>
<feature type="transmembrane region" description="Helical" evidence="9">
    <location>
        <begin position="530"/>
        <end position="550"/>
    </location>
</feature>
<dbReference type="PANTHER" id="PTHR13815:SF7">
    <property type="entry name" value="GOLGIN SUBFAMILY A MEMBER 5"/>
    <property type="match status" value="1"/>
</dbReference>
<evidence type="ECO:0000256" key="2">
    <source>
        <dbReference type="ARBA" id="ARBA00022692"/>
    </source>
</evidence>
<keyword evidence="4" id="KW-0333">Golgi apparatus</keyword>
<protein>
    <recommendedName>
        <fullName evidence="12">Golgin-84</fullName>
    </recommendedName>
</protein>
<dbReference type="Proteomes" id="UP001176961">
    <property type="component" value="Unassembled WGS sequence"/>
</dbReference>
<keyword evidence="3 9" id="KW-1133">Transmembrane helix</keyword>
<evidence type="ECO:0008006" key="12">
    <source>
        <dbReference type="Google" id="ProtNLM"/>
    </source>
</evidence>
<gene>
    <name evidence="10" type="ORF">CYNAS_LOCUS5301</name>
</gene>
<evidence type="ECO:0000256" key="4">
    <source>
        <dbReference type="ARBA" id="ARBA00023034"/>
    </source>
</evidence>
<feature type="coiled-coil region" evidence="7">
    <location>
        <begin position="185"/>
        <end position="380"/>
    </location>
</feature>
<dbReference type="GO" id="GO:0000139">
    <property type="term" value="C:Golgi membrane"/>
    <property type="evidence" value="ECO:0007669"/>
    <property type="project" value="UniProtKB-SubCell"/>
</dbReference>
<evidence type="ECO:0000256" key="5">
    <source>
        <dbReference type="ARBA" id="ARBA00023054"/>
    </source>
</evidence>